<dbReference type="Proteomes" id="UP000243232">
    <property type="component" value="Chromosome I"/>
</dbReference>
<sequence>MKAHRIAVVIPSYKVRKHIVDVVSKIGPECEKIYVIDDACPEKTGDFVAANLIDQRIVVLYNDKNLGVGGAVVRGYVAALEDGIDIIVKLDGDGQMDPSLIPDFVAPLIAGEADYTKGNRFFDLESIGRMPAIRIVGNAVLSFMTKLSSGYWDLFDPTNGYTAIHRDALKHLPLDKISKRYFFESDMLFRLNTIRAVVLDIPMHANYGDEISNLKVSRVVGEFFFKNFRNFGKRVFYNYYLRDMSIASFELPIGMVMVIFGVAYGCYHWLDALHNGSATPAGTVMLASLPILVGLQFVLAFISYDISSIPRRLIHRARIRN</sequence>
<dbReference type="OrthoDB" id="9808633at2"/>
<dbReference type="AlphaFoldDB" id="A0A1H2HRH4"/>
<dbReference type="CDD" id="cd04179">
    <property type="entry name" value="DPM_DPG-synthase_like"/>
    <property type="match status" value="1"/>
</dbReference>
<keyword evidence="1" id="KW-0997">Cell inner membrane</keyword>
<dbReference type="STRING" id="364197.SAMN05216296_3215"/>
<dbReference type="Pfam" id="PF00535">
    <property type="entry name" value="Glycos_transf_2"/>
    <property type="match status" value="1"/>
</dbReference>
<dbReference type="PANTHER" id="PTHR48090:SF7">
    <property type="entry name" value="RFBJ PROTEIN"/>
    <property type="match status" value="1"/>
</dbReference>
<dbReference type="InterPro" id="IPR001173">
    <property type="entry name" value="Glyco_trans_2-like"/>
</dbReference>
<dbReference type="SUPFAM" id="SSF53448">
    <property type="entry name" value="Nucleotide-diphospho-sugar transferases"/>
    <property type="match status" value="1"/>
</dbReference>
<dbReference type="PANTHER" id="PTHR48090">
    <property type="entry name" value="UNDECAPRENYL-PHOSPHATE 4-DEOXY-4-FORMAMIDO-L-ARABINOSE TRANSFERASE-RELATED"/>
    <property type="match status" value="1"/>
</dbReference>
<dbReference type="EMBL" id="LT629785">
    <property type="protein sequence ID" value="SDU34512.1"/>
    <property type="molecule type" value="Genomic_DNA"/>
</dbReference>
<feature type="transmembrane region" description="Helical" evidence="2">
    <location>
        <begin position="251"/>
        <end position="270"/>
    </location>
</feature>
<organism evidence="4 5">
    <name type="scientific">Pseudomonas pohangensis</name>
    <dbReference type="NCBI Taxonomy" id="364197"/>
    <lineage>
        <taxon>Bacteria</taxon>
        <taxon>Pseudomonadati</taxon>
        <taxon>Pseudomonadota</taxon>
        <taxon>Gammaproteobacteria</taxon>
        <taxon>Pseudomonadales</taxon>
        <taxon>Pseudomonadaceae</taxon>
        <taxon>Pseudomonas</taxon>
    </lineage>
</organism>
<reference evidence="5" key="1">
    <citation type="submission" date="2016-10" db="EMBL/GenBank/DDBJ databases">
        <authorList>
            <person name="Varghese N."/>
            <person name="Submissions S."/>
        </authorList>
    </citation>
    <scope>NUCLEOTIDE SEQUENCE [LARGE SCALE GENOMIC DNA]</scope>
    <source>
        <strain evidence="5">DSM 17875</strain>
    </source>
</reference>
<dbReference type="GO" id="GO:0016740">
    <property type="term" value="F:transferase activity"/>
    <property type="evidence" value="ECO:0007669"/>
    <property type="project" value="UniProtKB-KW"/>
</dbReference>
<accession>A0A1H2HRH4</accession>
<evidence type="ECO:0000256" key="1">
    <source>
        <dbReference type="ARBA" id="ARBA00022519"/>
    </source>
</evidence>
<keyword evidence="2" id="KW-0812">Transmembrane</keyword>
<proteinExistence type="predicted"/>
<protein>
    <submittedName>
        <fullName evidence="4">Glycosyl transferase family 2</fullName>
    </submittedName>
</protein>
<keyword evidence="2" id="KW-1133">Transmembrane helix</keyword>
<evidence type="ECO:0000313" key="5">
    <source>
        <dbReference type="Proteomes" id="UP000243232"/>
    </source>
</evidence>
<keyword evidence="4" id="KW-0808">Transferase</keyword>
<feature type="domain" description="Glycosyltransferase 2-like" evidence="3">
    <location>
        <begin position="8"/>
        <end position="171"/>
    </location>
</feature>
<keyword evidence="5" id="KW-1185">Reference proteome</keyword>
<evidence type="ECO:0000313" key="4">
    <source>
        <dbReference type="EMBL" id="SDU34512.1"/>
    </source>
</evidence>
<gene>
    <name evidence="4" type="ORF">SAMN05216296_3215</name>
</gene>
<keyword evidence="2" id="KW-0472">Membrane</keyword>
<keyword evidence="1" id="KW-1003">Cell membrane</keyword>
<evidence type="ECO:0000256" key="2">
    <source>
        <dbReference type="SAM" id="Phobius"/>
    </source>
</evidence>
<evidence type="ECO:0000259" key="3">
    <source>
        <dbReference type="Pfam" id="PF00535"/>
    </source>
</evidence>
<dbReference type="RefSeq" id="WP_090197651.1">
    <property type="nucleotide sequence ID" value="NZ_LT629785.1"/>
</dbReference>
<dbReference type="InterPro" id="IPR029044">
    <property type="entry name" value="Nucleotide-diphossugar_trans"/>
</dbReference>
<dbReference type="InterPro" id="IPR050256">
    <property type="entry name" value="Glycosyltransferase_2"/>
</dbReference>
<dbReference type="Gene3D" id="3.90.550.10">
    <property type="entry name" value="Spore Coat Polysaccharide Biosynthesis Protein SpsA, Chain A"/>
    <property type="match status" value="1"/>
</dbReference>
<feature type="transmembrane region" description="Helical" evidence="2">
    <location>
        <begin position="282"/>
        <end position="304"/>
    </location>
</feature>
<name>A0A1H2HRH4_9PSED</name>